<dbReference type="Proteomes" id="UP000694864">
    <property type="component" value="Chromosome 6"/>
</dbReference>
<reference evidence="6" key="1">
    <citation type="journal article" date="2014" name="Nat. Commun.">
        <title>The emerging biofuel crop Camelina sativa retains a highly undifferentiated hexaploid genome structure.</title>
        <authorList>
            <person name="Kagale S."/>
            <person name="Koh C."/>
            <person name="Nixon J."/>
            <person name="Bollina V."/>
            <person name="Clarke W.E."/>
            <person name="Tuteja R."/>
            <person name="Spillane C."/>
            <person name="Robinson S.J."/>
            <person name="Links M.G."/>
            <person name="Clarke C."/>
            <person name="Higgins E.E."/>
            <person name="Huebert T."/>
            <person name="Sharpe A.G."/>
            <person name="Parkin I.A."/>
        </authorList>
    </citation>
    <scope>NUCLEOTIDE SEQUENCE [LARGE SCALE GENOMIC DNA]</scope>
    <source>
        <strain evidence="6">cv. DH55</strain>
    </source>
</reference>
<reference evidence="7" key="2">
    <citation type="submission" date="2025-08" db="UniProtKB">
        <authorList>
            <consortium name="RefSeq"/>
        </authorList>
    </citation>
    <scope>IDENTIFICATION</scope>
    <source>
        <tissue evidence="7">Leaf</tissue>
    </source>
</reference>
<keyword evidence="2" id="KW-0539">Nucleus</keyword>
<dbReference type="RefSeq" id="XP_010412916.1">
    <property type="nucleotide sequence ID" value="XM_010414614.1"/>
</dbReference>
<feature type="region of interest" description="Disordered" evidence="4">
    <location>
        <begin position="95"/>
        <end position="123"/>
    </location>
</feature>
<dbReference type="InterPro" id="IPR000504">
    <property type="entry name" value="RRM_dom"/>
</dbReference>
<dbReference type="InterPro" id="IPR035979">
    <property type="entry name" value="RBD_domain_sf"/>
</dbReference>
<dbReference type="PANTHER" id="PTHR13952:SF21">
    <property type="entry name" value="POLYNUCLEOTIDE ADENYLYLTRANSFERASE DOMAIN_RNA RECOGNITION MOTIF PROTEIN-RELATED"/>
    <property type="match status" value="1"/>
</dbReference>
<proteinExistence type="predicted"/>
<dbReference type="SMART" id="SM00360">
    <property type="entry name" value="RRM"/>
    <property type="match status" value="1"/>
</dbReference>
<evidence type="ECO:0000256" key="3">
    <source>
        <dbReference type="PROSITE-ProRule" id="PRU00176"/>
    </source>
</evidence>
<dbReference type="InterPro" id="IPR012677">
    <property type="entry name" value="Nucleotide-bd_a/b_plait_sf"/>
</dbReference>
<dbReference type="Pfam" id="PF00076">
    <property type="entry name" value="RRM_1"/>
    <property type="match status" value="1"/>
</dbReference>
<dbReference type="CDD" id="cd00590">
    <property type="entry name" value="RRM_SF"/>
    <property type="match status" value="1"/>
</dbReference>
<evidence type="ECO:0000313" key="6">
    <source>
        <dbReference type="Proteomes" id="UP000694864"/>
    </source>
</evidence>
<protein>
    <submittedName>
        <fullName evidence="7">Nucleolin 2-like</fullName>
    </submittedName>
</protein>
<feature type="compositionally biased region" description="Acidic residues" evidence="4">
    <location>
        <begin position="107"/>
        <end position="123"/>
    </location>
</feature>
<dbReference type="Gene3D" id="3.30.70.330">
    <property type="match status" value="1"/>
</dbReference>
<feature type="region of interest" description="Disordered" evidence="4">
    <location>
        <begin position="1"/>
        <end position="55"/>
    </location>
</feature>
<evidence type="ECO:0000259" key="5">
    <source>
        <dbReference type="PROSITE" id="PS50102"/>
    </source>
</evidence>
<evidence type="ECO:0000313" key="7">
    <source>
        <dbReference type="RefSeq" id="XP_010412916.1"/>
    </source>
</evidence>
<comment type="subcellular location">
    <subcellularLocation>
        <location evidence="1">Nucleus</location>
    </subcellularLocation>
</comment>
<dbReference type="GeneID" id="104699289"/>
<dbReference type="PROSITE" id="PS50102">
    <property type="entry name" value="RRM"/>
    <property type="match status" value="1"/>
</dbReference>
<name>A0ABM0SLC7_CAMSA</name>
<keyword evidence="3" id="KW-0694">RNA-binding</keyword>
<evidence type="ECO:0000256" key="1">
    <source>
        <dbReference type="ARBA" id="ARBA00004123"/>
    </source>
</evidence>
<gene>
    <name evidence="7" type="primary">LOC104699289</name>
</gene>
<feature type="domain" description="RRM" evidence="5">
    <location>
        <begin position="221"/>
        <end position="303"/>
    </location>
</feature>
<accession>A0ABM0SLC7</accession>
<feature type="compositionally biased region" description="Acidic residues" evidence="4">
    <location>
        <begin position="12"/>
        <end position="21"/>
    </location>
</feature>
<dbReference type="SUPFAM" id="SSF54928">
    <property type="entry name" value="RNA-binding domain, RBD"/>
    <property type="match status" value="1"/>
</dbReference>
<organism evidence="6 7">
    <name type="scientific">Camelina sativa</name>
    <name type="common">False flax</name>
    <name type="synonym">Myagrum sativum</name>
    <dbReference type="NCBI Taxonomy" id="90675"/>
    <lineage>
        <taxon>Eukaryota</taxon>
        <taxon>Viridiplantae</taxon>
        <taxon>Streptophyta</taxon>
        <taxon>Embryophyta</taxon>
        <taxon>Tracheophyta</taxon>
        <taxon>Spermatophyta</taxon>
        <taxon>Magnoliopsida</taxon>
        <taxon>eudicotyledons</taxon>
        <taxon>Gunneridae</taxon>
        <taxon>Pentapetalae</taxon>
        <taxon>rosids</taxon>
        <taxon>malvids</taxon>
        <taxon>Brassicales</taxon>
        <taxon>Brassicaceae</taxon>
        <taxon>Camelineae</taxon>
        <taxon>Camelina</taxon>
    </lineage>
</organism>
<evidence type="ECO:0000256" key="4">
    <source>
        <dbReference type="SAM" id="MobiDB-lite"/>
    </source>
</evidence>
<dbReference type="InterPro" id="IPR051183">
    <property type="entry name" value="U1_U11-U12_snRNP_70-35kDa"/>
</dbReference>
<keyword evidence="6" id="KW-1185">Reference proteome</keyword>
<sequence length="337" mass="38469">MGNLLGKRKPDYDDDDDDDLEINPILKKQKVTSEETLTEGLADDPSLQHKSDDDQEANLFGKRILEDDDDLETKPMLKKLKEISEETLITEGLALADPTSLQHKSDDDQEETMEGLSDDTPDLVEEDDEADLMKNTLCISHLSRQANIQDIIDFFKGVVHALEKKNGKRLLNRKITLDVANKKLYPLPKYSLDHKVCYEDCLGQESPVEGLADVDEEARQKTLFVSNLPSQVKTRNIISFFKDVGQVVGVRLIVDRMGKHVGCGFVEFASANEADKALEQKNGQMLRYRKSFFSKIFLDVAERAPYPIRYKYNLVEKLWYADNLLREPNLKQQEEKS</sequence>
<dbReference type="PANTHER" id="PTHR13952">
    <property type="entry name" value="U1 SMALL NUCLEAR RIBONUCLEOPROTEIN 70 KD"/>
    <property type="match status" value="1"/>
</dbReference>
<evidence type="ECO:0000256" key="2">
    <source>
        <dbReference type="ARBA" id="ARBA00023242"/>
    </source>
</evidence>